<accession>A0A0A9H7M3</accession>
<evidence type="ECO:0000313" key="1">
    <source>
        <dbReference type="EMBL" id="JAE32737.1"/>
    </source>
</evidence>
<proteinExistence type="predicted"/>
<dbReference type="AlphaFoldDB" id="A0A0A9H7M3"/>
<reference evidence="1" key="1">
    <citation type="submission" date="2014-09" db="EMBL/GenBank/DDBJ databases">
        <authorList>
            <person name="Magalhaes I.L.F."/>
            <person name="Oliveira U."/>
            <person name="Santos F.R."/>
            <person name="Vidigal T.H.D.A."/>
            <person name="Brescovit A.D."/>
            <person name="Santos A.J."/>
        </authorList>
    </citation>
    <scope>NUCLEOTIDE SEQUENCE</scope>
    <source>
        <tissue evidence="1">Shoot tissue taken approximately 20 cm above the soil surface</tissue>
    </source>
</reference>
<organism evidence="1">
    <name type="scientific">Arundo donax</name>
    <name type="common">Giant reed</name>
    <name type="synonym">Donax arundinaceus</name>
    <dbReference type="NCBI Taxonomy" id="35708"/>
    <lineage>
        <taxon>Eukaryota</taxon>
        <taxon>Viridiplantae</taxon>
        <taxon>Streptophyta</taxon>
        <taxon>Embryophyta</taxon>
        <taxon>Tracheophyta</taxon>
        <taxon>Spermatophyta</taxon>
        <taxon>Magnoliopsida</taxon>
        <taxon>Liliopsida</taxon>
        <taxon>Poales</taxon>
        <taxon>Poaceae</taxon>
        <taxon>PACMAD clade</taxon>
        <taxon>Arundinoideae</taxon>
        <taxon>Arundineae</taxon>
        <taxon>Arundo</taxon>
    </lineage>
</organism>
<dbReference type="EMBL" id="GBRH01165159">
    <property type="protein sequence ID" value="JAE32737.1"/>
    <property type="molecule type" value="Transcribed_RNA"/>
</dbReference>
<sequence>MSHSVYMLLIKHQWKKNLILASNHGAILPQMNTYYKTNPQCKQRHGTN</sequence>
<reference evidence="1" key="2">
    <citation type="journal article" date="2015" name="Data Brief">
        <title>Shoot transcriptome of the giant reed, Arundo donax.</title>
        <authorList>
            <person name="Barrero R.A."/>
            <person name="Guerrero F.D."/>
            <person name="Moolhuijzen P."/>
            <person name="Goolsby J.A."/>
            <person name="Tidwell J."/>
            <person name="Bellgard S.E."/>
            <person name="Bellgard M.I."/>
        </authorList>
    </citation>
    <scope>NUCLEOTIDE SEQUENCE</scope>
    <source>
        <tissue evidence="1">Shoot tissue taken approximately 20 cm above the soil surface</tissue>
    </source>
</reference>
<protein>
    <submittedName>
        <fullName evidence="1">Uncharacterized protein</fullName>
    </submittedName>
</protein>
<name>A0A0A9H7M3_ARUDO</name>